<name>A0ABR2XE13_9PEZI</name>
<keyword evidence="3" id="KW-1185">Reference proteome</keyword>
<proteinExistence type="predicted"/>
<sequence length="356" mass="39677">MAYTESQMSSPQAHCKTIHLQYQKAKAILDSQAKTPKFLFRGFCPDSGGGSDPRLNGELGIVPHAFLAGKRPTTIFDIPNLQFMIEEHLSMGHLETEFSSWSANFEVALGFAGDEGRVAILDTDQLPENVAVYHSPDLKTAGLIDISYFDEYLIYGPVNGPGYHSVAVSSIYEAGFSDINDSHCENIYDPLLTADDLANAKRVAQLFQTPSRPRPDIRIFMTAVMLSIRLWYCRLDGGLKVHDRDAAAFVVHVADDILSFSTSSSVHDGILFANRAMDTSAGSGLLEMLYLLDAAEHEIQYQWSLNPSREPDSLSSQQTGLKWVGGYEWLQRLYCASLRYTIFFGWAGYRGWVGYR</sequence>
<dbReference type="EMBL" id="JARVKM010000067">
    <property type="protein sequence ID" value="KAK9772038.1"/>
    <property type="molecule type" value="Genomic_DNA"/>
</dbReference>
<feature type="domain" description="DUF7587" evidence="1">
    <location>
        <begin position="35"/>
        <end position="158"/>
    </location>
</feature>
<dbReference type="Pfam" id="PF24494">
    <property type="entry name" value="DUF7587"/>
    <property type="match status" value="1"/>
</dbReference>
<dbReference type="InterPro" id="IPR056009">
    <property type="entry name" value="DUF7587"/>
</dbReference>
<accession>A0ABR2XE13</accession>
<organism evidence="2 3">
    <name type="scientific">Seiridium cardinale</name>
    <dbReference type="NCBI Taxonomy" id="138064"/>
    <lineage>
        <taxon>Eukaryota</taxon>
        <taxon>Fungi</taxon>
        <taxon>Dikarya</taxon>
        <taxon>Ascomycota</taxon>
        <taxon>Pezizomycotina</taxon>
        <taxon>Sordariomycetes</taxon>
        <taxon>Xylariomycetidae</taxon>
        <taxon>Amphisphaeriales</taxon>
        <taxon>Sporocadaceae</taxon>
        <taxon>Seiridium</taxon>
    </lineage>
</organism>
<evidence type="ECO:0000313" key="2">
    <source>
        <dbReference type="EMBL" id="KAK9772038.1"/>
    </source>
</evidence>
<evidence type="ECO:0000259" key="1">
    <source>
        <dbReference type="Pfam" id="PF24494"/>
    </source>
</evidence>
<gene>
    <name evidence="2" type="ORF">SCAR479_11357</name>
</gene>
<evidence type="ECO:0000313" key="3">
    <source>
        <dbReference type="Proteomes" id="UP001465668"/>
    </source>
</evidence>
<dbReference type="Proteomes" id="UP001465668">
    <property type="component" value="Unassembled WGS sequence"/>
</dbReference>
<comment type="caution">
    <text evidence="2">The sequence shown here is derived from an EMBL/GenBank/DDBJ whole genome shotgun (WGS) entry which is preliminary data.</text>
</comment>
<reference evidence="2 3" key="1">
    <citation type="submission" date="2024-02" db="EMBL/GenBank/DDBJ databases">
        <title>First draft genome assembly of two strains of Seiridium cardinale.</title>
        <authorList>
            <person name="Emiliani G."/>
            <person name="Scali E."/>
        </authorList>
    </citation>
    <scope>NUCLEOTIDE SEQUENCE [LARGE SCALE GENOMIC DNA]</scope>
    <source>
        <strain evidence="2 3">BM-138-000479</strain>
    </source>
</reference>
<protein>
    <recommendedName>
        <fullName evidence="1">DUF7587 domain-containing protein</fullName>
    </recommendedName>
</protein>